<dbReference type="PROSITE" id="PS00798">
    <property type="entry name" value="ALDOKETO_REDUCTASE_1"/>
    <property type="match status" value="1"/>
</dbReference>
<evidence type="ECO:0000256" key="2">
    <source>
        <dbReference type="ARBA" id="ARBA00022857"/>
    </source>
</evidence>
<dbReference type="SUPFAM" id="SSF51430">
    <property type="entry name" value="NAD(P)-linked oxidoreductase"/>
    <property type="match status" value="1"/>
</dbReference>
<keyword evidence="3" id="KW-0560">Oxidoreductase</keyword>
<proteinExistence type="inferred from homology"/>
<gene>
    <name evidence="5" type="ORF">SAMN04489714_0706</name>
</gene>
<accession>A0ABY0V6D2</accession>
<evidence type="ECO:0000256" key="3">
    <source>
        <dbReference type="ARBA" id="ARBA00023002"/>
    </source>
</evidence>
<organism evidence="5 6">
    <name type="scientific">Schaalia radingae</name>
    <dbReference type="NCBI Taxonomy" id="131110"/>
    <lineage>
        <taxon>Bacteria</taxon>
        <taxon>Bacillati</taxon>
        <taxon>Actinomycetota</taxon>
        <taxon>Actinomycetes</taxon>
        <taxon>Actinomycetales</taxon>
        <taxon>Actinomycetaceae</taxon>
        <taxon>Schaalia</taxon>
    </lineage>
</organism>
<dbReference type="PANTHER" id="PTHR43827">
    <property type="entry name" value="2,5-DIKETO-D-GLUCONIC ACID REDUCTASE"/>
    <property type="match status" value="1"/>
</dbReference>
<comment type="similarity">
    <text evidence="1">Belongs to the aldo/keto reductase family.</text>
</comment>
<evidence type="ECO:0000256" key="1">
    <source>
        <dbReference type="ARBA" id="ARBA00007905"/>
    </source>
</evidence>
<dbReference type="InterPro" id="IPR036812">
    <property type="entry name" value="NAD(P)_OxRdtase_dom_sf"/>
</dbReference>
<dbReference type="InterPro" id="IPR020471">
    <property type="entry name" value="AKR"/>
</dbReference>
<name>A0ABY0V6D2_9ACTO</name>
<dbReference type="Gene3D" id="3.20.20.100">
    <property type="entry name" value="NADP-dependent oxidoreductase domain"/>
    <property type="match status" value="1"/>
</dbReference>
<dbReference type="PROSITE" id="PS00062">
    <property type="entry name" value="ALDOKETO_REDUCTASE_2"/>
    <property type="match status" value="1"/>
</dbReference>
<sequence length="333" mass="37880">MAPAPSLFGSATPVSFVRFARHHAFAGIFCSRYRRCSAFDRPRSRSARECGQWHTGAMSDIPVMKLNDGYEIPQLGFGVFLVEEDEAQRVVMDALETGYRHIDTAKIYGNEEGVGRAIAESGIARKDLYITTKLWNDDQPKARQALEQSLERLGLDYVDLYLIHWPCARQDAYLDAWHEMEKCREEGLIRSIGVCNFLPKHLERLLGESETVPVVNQIELHPTYQQSSVTQYSRSHDIAIEAWGPLGQGKYDLFGEKPIKEAAEAHGKTPAQVVLRWHLQMKNIIFPKSVHVERMRENMEIFDFTLTSDEMSAITALERGNRVSSHPDEVEVD</sequence>
<protein>
    <submittedName>
        <fullName evidence="5">2,5-diketo-D-gluconate reductase A</fullName>
    </submittedName>
</protein>
<evidence type="ECO:0000259" key="4">
    <source>
        <dbReference type="Pfam" id="PF00248"/>
    </source>
</evidence>
<dbReference type="Proteomes" id="UP000198976">
    <property type="component" value="Chromosome I"/>
</dbReference>
<dbReference type="PANTHER" id="PTHR43827:SF3">
    <property type="entry name" value="NADP-DEPENDENT OXIDOREDUCTASE DOMAIN-CONTAINING PROTEIN"/>
    <property type="match status" value="1"/>
</dbReference>
<evidence type="ECO:0000313" key="6">
    <source>
        <dbReference type="Proteomes" id="UP000198976"/>
    </source>
</evidence>
<keyword evidence="2" id="KW-0521">NADP</keyword>
<evidence type="ECO:0000313" key="5">
    <source>
        <dbReference type="EMBL" id="SDT90013.1"/>
    </source>
</evidence>
<feature type="domain" description="NADP-dependent oxidoreductase" evidence="4">
    <location>
        <begin position="82"/>
        <end position="318"/>
    </location>
</feature>
<dbReference type="Pfam" id="PF00248">
    <property type="entry name" value="Aldo_ket_red"/>
    <property type="match status" value="1"/>
</dbReference>
<dbReference type="PRINTS" id="PR00069">
    <property type="entry name" value="ALDKETRDTASE"/>
</dbReference>
<dbReference type="InterPro" id="IPR018170">
    <property type="entry name" value="Aldo/ket_reductase_CS"/>
</dbReference>
<keyword evidence="6" id="KW-1185">Reference proteome</keyword>
<dbReference type="EMBL" id="LT629792">
    <property type="protein sequence ID" value="SDT90013.1"/>
    <property type="molecule type" value="Genomic_DNA"/>
</dbReference>
<reference evidence="5 6" key="1">
    <citation type="submission" date="2016-10" db="EMBL/GenBank/DDBJ databases">
        <authorList>
            <person name="Varghese N."/>
            <person name="Submissions S."/>
        </authorList>
    </citation>
    <scope>NUCLEOTIDE SEQUENCE [LARGE SCALE GENOMIC DNA]</scope>
    <source>
        <strain evidence="5 6">DSM 9169</strain>
    </source>
</reference>
<dbReference type="InterPro" id="IPR023210">
    <property type="entry name" value="NADP_OxRdtase_dom"/>
</dbReference>